<feature type="domain" description="DUF7402" evidence="1">
    <location>
        <begin position="113"/>
        <end position="207"/>
    </location>
</feature>
<evidence type="ECO:0000313" key="2">
    <source>
        <dbReference type="EMBL" id="QNK40831.1"/>
    </source>
</evidence>
<dbReference type="KEGG" id="cfem:HCR03_00405"/>
<dbReference type="InterPro" id="IPR055826">
    <property type="entry name" value="DUF7402"/>
</dbReference>
<protein>
    <recommendedName>
        <fullName evidence="1">DUF7402 domain-containing protein</fullName>
    </recommendedName>
</protein>
<dbReference type="Pfam" id="PF24135">
    <property type="entry name" value="DUF7402"/>
    <property type="match status" value="1"/>
</dbReference>
<gene>
    <name evidence="2" type="ORF">HCR03_00405</name>
</gene>
<reference evidence="2 3" key="1">
    <citation type="submission" date="2020-08" db="EMBL/GenBank/DDBJ databases">
        <title>The isolate Caproiciproducens sp. 7D4C2 produces n-caproate at mildly acidic conditions from hexoses: genome and rBOX comparison with related strains and chain-elongating bacteria.</title>
        <authorList>
            <person name="Esquivel-Elizondo S."/>
            <person name="Bagci C."/>
            <person name="Temovska M."/>
            <person name="Jeon B.S."/>
            <person name="Bessarab I."/>
            <person name="Williams R.B.H."/>
            <person name="Huson D.H."/>
            <person name="Angenent L.T."/>
        </authorList>
    </citation>
    <scope>NUCLEOTIDE SEQUENCE [LARGE SCALE GENOMIC DNA]</scope>
    <source>
        <strain evidence="2 3">7D4C2</strain>
    </source>
</reference>
<dbReference type="RefSeq" id="WP_187036119.1">
    <property type="nucleotide sequence ID" value="NZ_CP060286.1"/>
</dbReference>
<accession>A0A7G8TB40</accession>
<evidence type="ECO:0000259" key="1">
    <source>
        <dbReference type="Pfam" id="PF24135"/>
    </source>
</evidence>
<sequence length="269" mass="31140">MNDSRFELDVPAYSWNERIRLSVPSKTRTLIPWQNVIYQALREHRSQAAKWRFDRICNSDLVYWFRSTKSLSYRAKTKASSGNPECLNDFKLIDCPDLAGGRDGIGIFGNCVWSPGRNDPVKSVEFTFPEPVNISCFCLYENFAPDDHVKNGIIRFDNGFCLETGPLDNSGKRTIVEFETQTGIRAFSFQITDFSGDNPGLTEFEVYEKREDKEFPNSIFERYSTEKESGNFIRACFAGLFRSLFESGRFVHRAKERLRRNFARFTRSV</sequence>
<dbReference type="EMBL" id="CP060286">
    <property type="protein sequence ID" value="QNK40831.1"/>
    <property type="molecule type" value="Genomic_DNA"/>
</dbReference>
<dbReference type="Proteomes" id="UP000515909">
    <property type="component" value="Chromosome"/>
</dbReference>
<dbReference type="AlphaFoldDB" id="A0A7G8TB40"/>
<evidence type="ECO:0000313" key="3">
    <source>
        <dbReference type="Proteomes" id="UP000515909"/>
    </source>
</evidence>
<organism evidence="2 3">
    <name type="scientific">Caproicibacter fermentans</name>
    <dbReference type="NCBI Taxonomy" id="2576756"/>
    <lineage>
        <taxon>Bacteria</taxon>
        <taxon>Bacillati</taxon>
        <taxon>Bacillota</taxon>
        <taxon>Clostridia</taxon>
        <taxon>Eubacteriales</taxon>
        <taxon>Acutalibacteraceae</taxon>
        <taxon>Caproicibacter</taxon>
    </lineage>
</organism>
<proteinExistence type="predicted"/>
<name>A0A7G8TB40_9FIRM</name>